<sequence length="567" mass="61813">MSGRNAGMSGGEERAATLQAGMLDAVSDAIGAALIVYDRNDQLVYVSRTVGNYLPVTSQVTRPGTRLRDFLGAVYDGGGRDRMSAGEGSATTREEWIAEQISVHWRERFDTQRRDARNRWARFSKRRLSSGYGICIISDISDQKKREEQWRADVERVQLTEEILDNLPHPVFVQDRNLCVVAVNKSFCARMNAGADVVLGGLLDGVFSGDLCAKLNRATRHVLETGVPAAILTELPSDPAGERTVVRSQRVGKPGRYFIVTSFEAASSQFATDTAEGASHDDAFSTSSTSYQVLPEDECLRFEAEAAKLAGRKALIVTMDLDFEAKSLKTLQRLGIDVCCVRNPTEEDAFLTVARSVGVTIDLMVVDTQMDVKCLELALEEGISTIALDGFQLDTELAFLVLNKLAAKDGKQAAVADDWEITTTEAEPLAPSVPSRERSLVLVAEDNEINQIVFSQILEGLGHSYRIARDGAEAVRLWQELKPAVVLMDITLPAMNGFEACRKIRELAQGPADVTPVIGVLVQAFDRDREECLAAGMNDVILKPLSPDAVDAVLKRHVPALQAVAAG</sequence>
<dbReference type="Pfam" id="PF08448">
    <property type="entry name" value="PAS_4"/>
    <property type="match status" value="1"/>
</dbReference>
<keyword evidence="6" id="KW-1185">Reference proteome</keyword>
<feature type="domain" description="Response regulatory" evidence="4">
    <location>
        <begin position="440"/>
        <end position="558"/>
    </location>
</feature>
<feature type="modified residue" description="4-aspartylphosphate" evidence="3">
    <location>
        <position position="489"/>
    </location>
</feature>
<dbReference type="Gene3D" id="3.30.450.20">
    <property type="entry name" value="PAS domain"/>
    <property type="match status" value="2"/>
</dbReference>
<protein>
    <submittedName>
        <fullName evidence="5">Response regulator</fullName>
    </submittedName>
</protein>
<evidence type="ECO:0000313" key="6">
    <source>
        <dbReference type="Proteomes" id="UP000477849"/>
    </source>
</evidence>
<dbReference type="Pfam" id="PF00072">
    <property type="entry name" value="Response_reg"/>
    <property type="match status" value="1"/>
</dbReference>
<evidence type="ECO:0000259" key="4">
    <source>
        <dbReference type="PROSITE" id="PS50110"/>
    </source>
</evidence>
<reference evidence="5 6" key="1">
    <citation type="submission" date="2020-02" db="EMBL/GenBank/DDBJ databases">
        <title>Genome sequence of the type strain CCBAU10050 of Rhizobium daejeonense.</title>
        <authorList>
            <person name="Gao J."/>
            <person name="Sun J."/>
        </authorList>
    </citation>
    <scope>NUCLEOTIDE SEQUENCE [LARGE SCALE GENOMIC DNA]</scope>
    <source>
        <strain evidence="5 6">CCBAU10050</strain>
    </source>
</reference>
<keyword evidence="1 3" id="KW-0597">Phosphoprotein</keyword>
<dbReference type="PANTHER" id="PTHR45339">
    <property type="entry name" value="HYBRID SIGNAL TRANSDUCTION HISTIDINE KINASE J"/>
    <property type="match status" value="1"/>
</dbReference>
<organism evidence="5 6">
    <name type="scientific">Rhizobium daejeonense</name>
    <dbReference type="NCBI Taxonomy" id="240521"/>
    <lineage>
        <taxon>Bacteria</taxon>
        <taxon>Pseudomonadati</taxon>
        <taxon>Pseudomonadota</taxon>
        <taxon>Alphaproteobacteria</taxon>
        <taxon>Hyphomicrobiales</taxon>
        <taxon>Rhizobiaceae</taxon>
        <taxon>Rhizobium/Agrobacterium group</taxon>
        <taxon>Rhizobium</taxon>
    </lineage>
</organism>
<keyword evidence="2" id="KW-0902">Two-component regulatory system</keyword>
<evidence type="ECO:0000256" key="3">
    <source>
        <dbReference type="PROSITE-ProRule" id="PRU00169"/>
    </source>
</evidence>
<evidence type="ECO:0000256" key="2">
    <source>
        <dbReference type="ARBA" id="ARBA00023012"/>
    </source>
</evidence>
<dbReference type="Proteomes" id="UP000477849">
    <property type="component" value="Unassembled WGS sequence"/>
</dbReference>
<dbReference type="GO" id="GO:0000160">
    <property type="term" value="P:phosphorelay signal transduction system"/>
    <property type="evidence" value="ECO:0007669"/>
    <property type="project" value="UniProtKB-KW"/>
</dbReference>
<dbReference type="InterPro" id="IPR013656">
    <property type="entry name" value="PAS_4"/>
</dbReference>
<dbReference type="InterPro" id="IPR001789">
    <property type="entry name" value="Sig_transdc_resp-reg_receiver"/>
</dbReference>
<dbReference type="InterPro" id="IPR035965">
    <property type="entry name" value="PAS-like_dom_sf"/>
</dbReference>
<evidence type="ECO:0000313" key="5">
    <source>
        <dbReference type="EMBL" id="NGO63675.1"/>
    </source>
</evidence>
<dbReference type="PANTHER" id="PTHR45339:SF1">
    <property type="entry name" value="HYBRID SIGNAL TRANSDUCTION HISTIDINE KINASE J"/>
    <property type="match status" value="1"/>
</dbReference>
<dbReference type="PROSITE" id="PS50110">
    <property type="entry name" value="RESPONSE_REGULATORY"/>
    <property type="match status" value="1"/>
</dbReference>
<comment type="caution">
    <text evidence="5">The sequence shown here is derived from an EMBL/GenBank/DDBJ whole genome shotgun (WGS) entry which is preliminary data.</text>
</comment>
<accession>A0A6M1RXP7</accession>
<dbReference type="SUPFAM" id="SSF55785">
    <property type="entry name" value="PYP-like sensor domain (PAS domain)"/>
    <property type="match status" value="1"/>
</dbReference>
<dbReference type="SUPFAM" id="SSF52172">
    <property type="entry name" value="CheY-like"/>
    <property type="match status" value="1"/>
</dbReference>
<dbReference type="InterPro" id="IPR011006">
    <property type="entry name" value="CheY-like_superfamily"/>
</dbReference>
<gene>
    <name evidence="5" type="ORF">G6N76_08300</name>
</gene>
<dbReference type="Gene3D" id="3.40.50.2300">
    <property type="match status" value="1"/>
</dbReference>
<proteinExistence type="predicted"/>
<dbReference type="SMART" id="SM00448">
    <property type="entry name" value="REC"/>
    <property type="match status" value="1"/>
</dbReference>
<dbReference type="RefSeq" id="WP_163903741.1">
    <property type="nucleotide sequence ID" value="NZ_CP048427.1"/>
</dbReference>
<name>A0A6M1RXP7_9HYPH</name>
<dbReference type="EMBL" id="JAAKZH010000002">
    <property type="protein sequence ID" value="NGO63675.1"/>
    <property type="molecule type" value="Genomic_DNA"/>
</dbReference>
<dbReference type="CDD" id="cd17546">
    <property type="entry name" value="REC_hyHK_CKI1_RcsC-like"/>
    <property type="match status" value="1"/>
</dbReference>
<evidence type="ECO:0000256" key="1">
    <source>
        <dbReference type="ARBA" id="ARBA00022553"/>
    </source>
</evidence>
<dbReference type="AlphaFoldDB" id="A0A6M1RXP7"/>